<dbReference type="SUPFAM" id="SSF46929">
    <property type="entry name" value="DNA helicase RuvA subunit, C-terminal domain"/>
    <property type="match status" value="1"/>
</dbReference>
<dbReference type="SMART" id="SM00278">
    <property type="entry name" value="HhH1"/>
    <property type="match status" value="2"/>
</dbReference>
<evidence type="ECO:0000256" key="3">
    <source>
        <dbReference type="ARBA" id="ARBA00023125"/>
    </source>
</evidence>
<sequence length="191" mass="20858">MISSLRGIVTKNEVPWVTVDVGGVGYSVQCTTGFWEEVKEGAEAHVHTYTFVREDRLELFGFGSLRARKLFIHALDIPGVGPRTALNLSSIPMNVLLHAVENEDARTLSAVKGIGKKMAEKLLVELQSLAEKGILVAEAGASHGAGALDEDVLEALTNLGYDRRAVLRKLREIPADVRTTEERVKLVLQTL</sequence>
<organism evidence="8 9">
    <name type="scientific">Candidatus Kaiserbacteria bacterium RIFCSPLOWO2_12_FULL_53_8</name>
    <dbReference type="NCBI Taxonomy" id="1798529"/>
    <lineage>
        <taxon>Bacteria</taxon>
        <taxon>Candidatus Kaiseribacteriota</taxon>
    </lineage>
</organism>
<dbReference type="InterPro" id="IPR013849">
    <property type="entry name" value="DNA_helicase_Holl-junc_RuvA_I"/>
</dbReference>
<dbReference type="InterPro" id="IPR000085">
    <property type="entry name" value="RuvA"/>
</dbReference>
<dbReference type="GO" id="GO:0006281">
    <property type="term" value="P:DNA repair"/>
    <property type="evidence" value="ECO:0007669"/>
    <property type="project" value="UniProtKB-UniRule"/>
</dbReference>
<comment type="caution">
    <text evidence="6">Lacks conserved residue(s) required for the propagation of feature annotation.</text>
</comment>
<keyword evidence="8" id="KW-0378">Hydrolase</keyword>
<dbReference type="InterPro" id="IPR011114">
    <property type="entry name" value="RuvA_C"/>
</dbReference>
<dbReference type="Gene3D" id="2.40.50.140">
    <property type="entry name" value="Nucleic acid-binding proteins"/>
    <property type="match status" value="1"/>
</dbReference>
<comment type="function">
    <text evidence="6">The RuvA-RuvB-RuvC complex processes Holliday junction (HJ) DNA during genetic recombination and DNA repair, while the RuvA-RuvB complex plays an important role in the rescue of blocked DNA replication forks via replication fork reversal (RFR). RuvA specifically binds to HJ cruciform DNA, conferring on it an open structure. The RuvB hexamer acts as an ATP-dependent pump, pulling dsDNA into and through the RuvAB complex. HJ branch migration allows RuvC to scan DNA until it finds its consensus sequence, where it cleaves and resolves the cruciform DNA.</text>
</comment>
<keyword evidence="4 6" id="KW-0233">DNA recombination</keyword>
<keyword evidence="2 6" id="KW-0227">DNA damage</keyword>
<comment type="similarity">
    <text evidence="6">Belongs to the RuvA family.</text>
</comment>
<evidence type="ECO:0000313" key="9">
    <source>
        <dbReference type="Proteomes" id="UP000178601"/>
    </source>
</evidence>
<dbReference type="GO" id="GO:0009378">
    <property type="term" value="F:four-way junction helicase activity"/>
    <property type="evidence" value="ECO:0007669"/>
    <property type="project" value="InterPro"/>
</dbReference>
<evidence type="ECO:0000259" key="7">
    <source>
        <dbReference type="SMART" id="SM00278"/>
    </source>
</evidence>
<dbReference type="GO" id="GO:0005737">
    <property type="term" value="C:cytoplasm"/>
    <property type="evidence" value="ECO:0007669"/>
    <property type="project" value="UniProtKB-SubCell"/>
</dbReference>
<feature type="domain" description="Helix-hairpin-helix DNA-binding motif class 1" evidence="7">
    <location>
        <begin position="106"/>
        <end position="125"/>
    </location>
</feature>
<evidence type="ECO:0000256" key="5">
    <source>
        <dbReference type="ARBA" id="ARBA00023204"/>
    </source>
</evidence>
<dbReference type="InterPro" id="IPR012340">
    <property type="entry name" value="NA-bd_OB-fold"/>
</dbReference>
<dbReference type="NCBIfam" id="TIGR00084">
    <property type="entry name" value="ruvA"/>
    <property type="match status" value="1"/>
</dbReference>
<dbReference type="SUPFAM" id="SSF47781">
    <property type="entry name" value="RuvA domain 2-like"/>
    <property type="match status" value="1"/>
</dbReference>
<keyword evidence="5 6" id="KW-0234">DNA repair</keyword>
<keyword evidence="8" id="KW-0067">ATP-binding</keyword>
<evidence type="ECO:0000256" key="4">
    <source>
        <dbReference type="ARBA" id="ARBA00023172"/>
    </source>
</evidence>
<dbReference type="InterPro" id="IPR036267">
    <property type="entry name" value="RuvA_C_sf"/>
</dbReference>
<feature type="region of interest" description="Domain III" evidence="6">
    <location>
        <begin position="148"/>
        <end position="191"/>
    </location>
</feature>
<evidence type="ECO:0000313" key="8">
    <source>
        <dbReference type="EMBL" id="OGG90793.1"/>
    </source>
</evidence>
<gene>
    <name evidence="6" type="primary">ruvA</name>
    <name evidence="8" type="ORF">A3H16_02335</name>
</gene>
<comment type="domain">
    <text evidence="6">Has three domains with a flexible linker between the domains II and III and assumes an 'L' shape. Domain III is highly mobile and contacts RuvB.</text>
</comment>
<comment type="subcellular location">
    <subcellularLocation>
        <location evidence="6">Cytoplasm</location>
    </subcellularLocation>
</comment>
<reference evidence="8 9" key="1">
    <citation type="journal article" date="2016" name="Nat. Commun.">
        <title>Thousands of microbial genomes shed light on interconnected biogeochemical processes in an aquifer system.</title>
        <authorList>
            <person name="Anantharaman K."/>
            <person name="Brown C.T."/>
            <person name="Hug L.A."/>
            <person name="Sharon I."/>
            <person name="Castelle C.J."/>
            <person name="Probst A.J."/>
            <person name="Thomas B.C."/>
            <person name="Singh A."/>
            <person name="Wilkins M.J."/>
            <person name="Karaoz U."/>
            <person name="Brodie E.L."/>
            <person name="Williams K.H."/>
            <person name="Hubbard S.S."/>
            <person name="Banfield J.F."/>
        </authorList>
    </citation>
    <scope>NUCLEOTIDE SEQUENCE [LARGE SCALE GENOMIC DNA]</scope>
</reference>
<dbReference type="GO" id="GO:0006310">
    <property type="term" value="P:DNA recombination"/>
    <property type="evidence" value="ECO:0007669"/>
    <property type="project" value="UniProtKB-UniRule"/>
</dbReference>
<dbReference type="CDD" id="cd14332">
    <property type="entry name" value="UBA_RuvA_C"/>
    <property type="match status" value="1"/>
</dbReference>
<protein>
    <recommendedName>
        <fullName evidence="6">Holliday junction branch migration complex subunit RuvA</fullName>
    </recommendedName>
</protein>
<proteinExistence type="inferred from homology"/>
<accession>A0A1F6FY66</accession>
<dbReference type="SUPFAM" id="SSF50249">
    <property type="entry name" value="Nucleic acid-binding proteins"/>
    <property type="match status" value="1"/>
</dbReference>
<name>A0A1F6FY66_9BACT</name>
<dbReference type="InterPro" id="IPR003583">
    <property type="entry name" value="Hlx-hairpin-Hlx_DNA-bd_motif"/>
</dbReference>
<dbReference type="AlphaFoldDB" id="A0A1F6FY66"/>
<evidence type="ECO:0000256" key="6">
    <source>
        <dbReference type="HAMAP-Rule" id="MF_00031"/>
    </source>
</evidence>
<comment type="caution">
    <text evidence="8">The sequence shown here is derived from an EMBL/GenBank/DDBJ whole genome shotgun (WGS) entry which is preliminary data.</text>
</comment>
<comment type="subunit">
    <text evidence="6">Homotetramer. Forms an RuvA(8)-RuvB(12)-Holliday junction (HJ) complex. HJ DNA is sandwiched between 2 RuvA tetramers; dsDNA enters through RuvA and exits via RuvB. An RuvB hexamer assembles on each DNA strand where it exits the tetramer. Each RuvB hexamer is contacted by two RuvA subunits (via domain III) on 2 adjacent RuvB subunits; this complex drives branch migration. In the full resolvosome a probable DNA-RuvA(4)-RuvB(12)-RuvC(2) complex forms which resolves the HJ.</text>
</comment>
<dbReference type="HAMAP" id="MF_00031">
    <property type="entry name" value="DNA_HJ_migration_RuvA"/>
    <property type="match status" value="1"/>
</dbReference>
<dbReference type="Gene3D" id="1.10.150.20">
    <property type="entry name" value="5' to 3' exonuclease, C-terminal subdomain"/>
    <property type="match status" value="1"/>
</dbReference>
<evidence type="ECO:0000256" key="2">
    <source>
        <dbReference type="ARBA" id="ARBA00022763"/>
    </source>
</evidence>
<keyword evidence="1 6" id="KW-0963">Cytoplasm</keyword>
<dbReference type="Pfam" id="PF14520">
    <property type="entry name" value="HHH_5"/>
    <property type="match status" value="1"/>
</dbReference>
<keyword evidence="8" id="KW-0547">Nucleotide-binding</keyword>
<dbReference type="Proteomes" id="UP000178601">
    <property type="component" value="Unassembled WGS sequence"/>
</dbReference>
<dbReference type="EMBL" id="MFMQ01000085">
    <property type="protein sequence ID" value="OGG90793.1"/>
    <property type="molecule type" value="Genomic_DNA"/>
</dbReference>
<dbReference type="GO" id="GO:0005524">
    <property type="term" value="F:ATP binding"/>
    <property type="evidence" value="ECO:0007669"/>
    <property type="project" value="InterPro"/>
</dbReference>
<dbReference type="GO" id="GO:0000400">
    <property type="term" value="F:four-way junction DNA binding"/>
    <property type="evidence" value="ECO:0007669"/>
    <property type="project" value="UniProtKB-UniRule"/>
</dbReference>
<keyword evidence="8" id="KW-0347">Helicase</keyword>
<evidence type="ECO:0000256" key="1">
    <source>
        <dbReference type="ARBA" id="ARBA00022490"/>
    </source>
</evidence>
<dbReference type="InterPro" id="IPR010994">
    <property type="entry name" value="RuvA_2-like"/>
</dbReference>
<dbReference type="GO" id="GO:0048476">
    <property type="term" value="C:Holliday junction resolvase complex"/>
    <property type="evidence" value="ECO:0007669"/>
    <property type="project" value="UniProtKB-UniRule"/>
</dbReference>
<keyword evidence="3 6" id="KW-0238">DNA-binding</keyword>
<dbReference type="Pfam" id="PF01330">
    <property type="entry name" value="RuvA_N"/>
    <property type="match status" value="1"/>
</dbReference>
<feature type="domain" description="Helix-hairpin-helix DNA-binding motif class 1" evidence="7">
    <location>
        <begin position="72"/>
        <end position="91"/>
    </location>
</feature>
<dbReference type="GO" id="GO:0009379">
    <property type="term" value="C:Holliday junction helicase complex"/>
    <property type="evidence" value="ECO:0007669"/>
    <property type="project" value="InterPro"/>
</dbReference>